<dbReference type="InterPro" id="IPR050784">
    <property type="entry name" value="IAP"/>
</dbReference>
<accession>A0A8B6E1P0</accession>
<dbReference type="PROSITE" id="PS50143">
    <property type="entry name" value="BIR_REPEAT_2"/>
    <property type="match status" value="1"/>
</dbReference>
<dbReference type="Gene3D" id="3.30.40.10">
    <property type="entry name" value="Zinc/RING finger domain, C3HC4 (zinc finger)"/>
    <property type="match status" value="1"/>
</dbReference>
<reference evidence="3" key="1">
    <citation type="submission" date="2018-11" db="EMBL/GenBank/DDBJ databases">
        <authorList>
            <person name="Alioto T."/>
            <person name="Alioto T."/>
        </authorList>
    </citation>
    <scope>NUCLEOTIDE SEQUENCE</scope>
</reference>
<gene>
    <name evidence="3" type="ORF">MGAL_10B046961</name>
</gene>
<keyword evidence="2" id="KW-0472">Membrane</keyword>
<evidence type="ECO:0000313" key="4">
    <source>
        <dbReference type="Proteomes" id="UP000596742"/>
    </source>
</evidence>
<evidence type="ECO:0000313" key="3">
    <source>
        <dbReference type="EMBL" id="VDI27764.1"/>
    </source>
</evidence>
<protein>
    <recommendedName>
        <fullName evidence="5">RING-type domain-containing protein</fullName>
    </recommendedName>
</protein>
<dbReference type="Gene3D" id="1.10.1170.10">
    <property type="entry name" value="Inhibitor Of Apoptosis Protein (2mihbC-IAP-1), Chain A"/>
    <property type="match status" value="1"/>
</dbReference>
<feature type="transmembrane region" description="Helical" evidence="2">
    <location>
        <begin position="521"/>
        <end position="543"/>
    </location>
</feature>
<keyword evidence="2" id="KW-1133">Transmembrane helix</keyword>
<dbReference type="EMBL" id="UYJE01004402">
    <property type="protein sequence ID" value="VDI27764.1"/>
    <property type="molecule type" value="Genomic_DNA"/>
</dbReference>
<evidence type="ECO:0000256" key="1">
    <source>
        <dbReference type="SAM" id="MobiDB-lite"/>
    </source>
</evidence>
<dbReference type="InterPro" id="IPR013083">
    <property type="entry name" value="Znf_RING/FYVE/PHD"/>
</dbReference>
<evidence type="ECO:0000256" key="2">
    <source>
        <dbReference type="SAM" id="Phobius"/>
    </source>
</evidence>
<name>A0A8B6E1P0_MYTGA</name>
<dbReference type="InterPro" id="IPR001370">
    <property type="entry name" value="BIR_rpt"/>
</dbReference>
<evidence type="ECO:0008006" key="5">
    <source>
        <dbReference type="Google" id="ProtNLM"/>
    </source>
</evidence>
<dbReference type="SUPFAM" id="SSF57924">
    <property type="entry name" value="Inhibitor of apoptosis (IAP) repeat"/>
    <property type="match status" value="1"/>
</dbReference>
<keyword evidence="2" id="KW-0812">Transmembrane</keyword>
<feature type="region of interest" description="Disordered" evidence="1">
    <location>
        <begin position="150"/>
        <end position="171"/>
    </location>
</feature>
<dbReference type="AlphaFoldDB" id="A0A8B6E1P0"/>
<dbReference type="PANTHER" id="PTHR10044:SF139">
    <property type="entry name" value="DEATH-ASSOCIATED INHIBITOR OF APOPTOSIS 2"/>
    <property type="match status" value="1"/>
</dbReference>
<comment type="caution">
    <text evidence="3">The sequence shown here is derived from an EMBL/GenBank/DDBJ whole genome shotgun (WGS) entry which is preliminary data.</text>
</comment>
<dbReference type="GO" id="GO:0051726">
    <property type="term" value="P:regulation of cell cycle"/>
    <property type="evidence" value="ECO:0007669"/>
    <property type="project" value="TreeGrafter"/>
</dbReference>
<organism evidence="3 4">
    <name type="scientific">Mytilus galloprovincialis</name>
    <name type="common">Mediterranean mussel</name>
    <dbReference type="NCBI Taxonomy" id="29158"/>
    <lineage>
        <taxon>Eukaryota</taxon>
        <taxon>Metazoa</taxon>
        <taxon>Spiralia</taxon>
        <taxon>Lophotrochozoa</taxon>
        <taxon>Mollusca</taxon>
        <taxon>Bivalvia</taxon>
        <taxon>Autobranchia</taxon>
        <taxon>Pteriomorphia</taxon>
        <taxon>Mytilida</taxon>
        <taxon>Mytiloidea</taxon>
        <taxon>Mytilidae</taxon>
        <taxon>Mytilinae</taxon>
        <taxon>Mytilus</taxon>
    </lineage>
</organism>
<proteinExistence type="predicted"/>
<dbReference type="Proteomes" id="UP000596742">
    <property type="component" value="Unassembled WGS sequence"/>
</dbReference>
<dbReference type="Pfam" id="PF00653">
    <property type="entry name" value="BIR"/>
    <property type="match status" value="1"/>
</dbReference>
<keyword evidence="4" id="KW-1185">Reference proteome</keyword>
<dbReference type="GO" id="GO:0005634">
    <property type="term" value="C:nucleus"/>
    <property type="evidence" value="ECO:0007669"/>
    <property type="project" value="TreeGrafter"/>
</dbReference>
<dbReference type="PANTHER" id="PTHR10044">
    <property type="entry name" value="INHIBITOR OF APOPTOSIS"/>
    <property type="match status" value="1"/>
</dbReference>
<dbReference type="GO" id="GO:0005737">
    <property type="term" value="C:cytoplasm"/>
    <property type="evidence" value="ECO:0007669"/>
    <property type="project" value="TreeGrafter"/>
</dbReference>
<sequence length="545" mass="61850">MAKSGFFLPPQTQADIYKDKVYCFHCGISYERWQCQDIPDVIHANKSPKCGHILALKGPEFIARAVKLVKGEFSIGDPMKLLPNGKFVTEEEEKNPLITESARIVISHGYPPERVRVVVEKVVREHKGDWRGFNIKMILEEMKRLDKREADEQKQQLLGATAAPSRDEETTKPKQIQPLICKICMNADLCMLFQPCGHAKTCEDCARCVSTSHAILTIPTIFETIEFVVSSLAIEGAITEIMADYYPVQTYEMLTSEGCRICMKGSQFLGNECKGDHLKLIDENKRTSHLNGNEEIYVHRIGLIINNQPVCKKIIQTNNESFPYWWLPHIHTLEVNQASYNIKPLNECLNLTSTSTSTTPVPAPAIAGYYYDPSKYKCGMSCTEPKGYIVKTADAPWTCITERGDQQDTPYEFTTQNDQAIIRHLMFTERPTEQYIMSYNDTKIRCISCMRGKTHLFENCLSSAIVWHAKQGYYRIVNTITKECIPDLEVYKVIIDRNAVINVPRDSESLLLQACPVAKSLANIVITSSHNVFFLSLLLLLLLKE</sequence>